<feature type="domain" description="Beta-hexosaminidase bacterial type N-terminal" evidence="7">
    <location>
        <begin position="30"/>
        <end position="154"/>
    </location>
</feature>
<keyword evidence="5" id="KW-0326">Glycosidase</keyword>
<organism evidence="8">
    <name type="scientific">marine metagenome</name>
    <dbReference type="NCBI Taxonomy" id="408172"/>
    <lineage>
        <taxon>unclassified sequences</taxon>
        <taxon>metagenomes</taxon>
        <taxon>ecological metagenomes</taxon>
    </lineage>
</organism>
<dbReference type="PIRSF" id="PIRSF001093">
    <property type="entry name" value="B-hxosamndse_ab_euk"/>
    <property type="match status" value="1"/>
</dbReference>
<dbReference type="PANTHER" id="PTHR22600">
    <property type="entry name" value="BETA-HEXOSAMINIDASE"/>
    <property type="match status" value="1"/>
</dbReference>
<dbReference type="GO" id="GO:0030203">
    <property type="term" value="P:glycosaminoglycan metabolic process"/>
    <property type="evidence" value="ECO:0007669"/>
    <property type="project" value="TreeGrafter"/>
</dbReference>
<dbReference type="Pfam" id="PF00728">
    <property type="entry name" value="Glyco_hydro_20"/>
    <property type="match status" value="1"/>
</dbReference>
<dbReference type="InterPro" id="IPR015883">
    <property type="entry name" value="Glyco_hydro_20_cat"/>
</dbReference>
<reference evidence="8" key="1">
    <citation type="submission" date="2018-05" db="EMBL/GenBank/DDBJ databases">
        <authorList>
            <person name="Lanie J.A."/>
            <person name="Ng W.-L."/>
            <person name="Kazmierczak K.M."/>
            <person name="Andrzejewski T.M."/>
            <person name="Davidsen T.M."/>
            <person name="Wayne K.J."/>
            <person name="Tettelin H."/>
            <person name="Glass J.I."/>
            <person name="Rusch D."/>
            <person name="Podicherti R."/>
            <person name="Tsui H.-C.T."/>
            <person name="Winkler M.E."/>
        </authorList>
    </citation>
    <scope>NUCLEOTIDE SEQUENCE</scope>
</reference>
<dbReference type="CDD" id="cd06563">
    <property type="entry name" value="GH20_chitobiase-like"/>
    <property type="match status" value="1"/>
</dbReference>
<dbReference type="EC" id="3.2.1.52" evidence="3"/>
<evidence type="ECO:0000259" key="6">
    <source>
        <dbReference type="Pfam" id="PF00728"/>
    </source>
</evidence>
<dbReference type="Pfam" id="PF02838">
    <property type="entry name" value="Glyco_hydro_20b"/>
    <property type="match status" value="1"/>
</dbReference>
<dbReference type="PANTHER" id="PTHR22600:SF57">
    <property type="entry name" value="BETA-N-ACETYLHEXOSAMINIDASE"/>
    <property type="match status" value="1"/>
</dbReference>
<dbReference type="AlphaFoldDB" id="A0A381QH78"/>
<evidence type="ECO:0000259" key="7">
    <source>
        <dbReference type="Pfam" id="PF02838"/>
    </source>
</evidence>
<accession>A0A381QH78</accession>
<dbReference type="InterPro" id="IPR017853">
    <property type="entry name" value="GH"/>
</dbReference>
<dbReference type="EMBL" id="UINC01001348">
    <property type="protein sequence ID" value="SUZ78300.1"/>
    <property type="molecule type" value="Genomic_DNA"/>
</dbReference>
<dbReference type="InterPro" id="IPR025705">
    <property type="entry name" value="Beta_hexosaminidase_sua/sub"/>
</dbReference>
<dbReference type="Gene3D" id="3.20.20.80">
    <property type="entry name" value="Glycosidases"/>
    <property type="match status" value="1"/>
</dbReference>
<dbReference type="GO" id="GO:0004563">
    <property type="term" value="F:beta-N-acetylhexosaminidase activity"/>
    <property type="evidence" value="ECO:0007669"/>
    <property type="project" value="UniProtKB-EC"/>
</dbReference>
<comment type="catalytic activity">
    <reaction evidence="1">
        <text>Hydrolysis of terminal non-reducing N-acetyl-D-hexosamine residues in N-acetyl-beta-D-hexosaminides.</text>
        <dbReference type="EC" id="3.2.1.52"/>
    </reaction>
</comment>
<protein>
    <recommendedName>
        <fullName evidence="3">beta-N-acetylhexosaminidase</fullName>
        <ecNumber evidence="3">3.2.1.52</ecNumber>
    </recommendedName>
</protein>
<dbReference type="SUPFAM" id="SSF51445">
    <property type="entry name" value="(Trans)glycosidases"/>
    <property type="match status" value="1"/>
</dbReference>
<name>A0A381QH78_9ZZZZ</name>
<dbReference type="GO" id="GO:0016020">
    <property type="term" value="C:membrane"/>
    <property type="evidence" value="ECO:0007669"/>
    <property type="project" value="TreeGrafter"/>
</dbReference>
<dbReference type="InterPro" id="IPR015882">
    <property type="entry name" value="HEX_bac_N"/>
</dbReference>
<dbReference type="InterPro" id="IPR029018">
    <property type="entry name" value="Hex-like_dom2"/>
</dbReference>
<evidence type="ECO:0000256" key="5">
    <source>
        <dbReference type="ARBA" id="ARBA00023295"/>
    </source>
</evidence>
<dbReference type="PRINTS" id="PR00738">
    <property type="entry name" value="GLHYDRLASE20"/>
</dbReference>
<dbReference type="Gene3D" id="3.30.379.10">
    <property type="entry name" value="Chitobiase/beta-hexosaminidase domain 2-like"/>
    <property type="match status" value="1"/>
</dbReference>
<sequence>MQKLRNILIQTTLLCMIGCNSEPPTINDLGLVPLPASISINKGQTLISSQWAVTQNNGHKDLNSLKIMLSENLYSDYGLSVSDFSRKTINLNVIEDNKSYGEEGYHLTVSNKTIQINAGTPNGIFYGIQTFRQLLDSGKKSSEGIQINRIVIKDNPRFKWRGMHLDVGRHFFDIEFVKRYIDYIAMHKMNIFHWHLTEDQGWRVEIDAYPKLTSISAFRDESLIGHYTDKPHQYDGKRYGGYYTKEEMREVVAYAQKRYVTVVPEIEMPGHTRAVLAAYPELSCTGGPHTVAKYWGVHKEVFCAGKESTFEFLETVLTEVADIFPGPYIHIGGDECSKDRWKEHNLDQERIKANGLHDEHELQSYFIKRIEGVLNNLGKRLIGWDEILEGGLAPRAIVQSWRGMEGGIAAANAGHEVIMSPTSHAYFDYYQSEDIKNEPLAIGGFLSLEKVYNFEPIPDNIEPNKKEFILGGQGNLWTEYIKTPEKAEYMALPRMSAMAEVLWSLKKDRDFDSFTHRMNWQYKRLDRMK</sequence>
<evidence type="ECO:0000256" key="2">
    <source>
        <dbReference type="ARBA" id="ARBA00006285"/>
    </source>
</evidence>
<evidence type="ECO:0000256" key="3">
    <source>
        <dbReference type="ARBA" id="ARBA00012663"/>
    </source>
</evidence>
<dbReference type="SUPFAM" id="SSF55545">
    <property type="entry name" value="beta-N-acetylhexosaminidase-like domain"/>
    <property type="match status" value="1"/>
</dbReference>
<proteinExistence type="inferred from homology"/>
<feature type="domain" description="Glycoside hydrolase family 20 catalytic" evidence="6">
    <location>
        <begin position="158"/>
        <end position="504"/>
    </location>
</feature>
<dbReference type="GO" id="GO:0005975">
    <property type="term" value="P:carbohydrate metabolic process"/>
    <property type="evidence" value="ECO:0007669"/>
    <property type="project" value="InterPro"/>
</dbReference>
<evidence type="ECO:0000256" key="4">
    <source>
        <dbReference type="ARBA" id="ARBA00022801"/>
    </source>
</evidence>
<feature type="non-terminal residue" evidence="8">
    <location>
        <position position="529"/>
    </location>
</feature>
<keyword evidence="4" id="KW-0378">Hydrolase</keyword>
<evidence type="ECO:0000256" key="1">
    <source>
        <dbReference type="ARBA" id="ARBA00001231"/>
    </source>
</evidence>
<gene>
    <name evidence="8" type="ORF">METZ01_LOCUS31154</name>
</gene>
<comment type="similarity">
    <text evidence="2">Belongs to the glycosyl hydrolase 20 family.</text>
</comment>
<evidence type="ECO:0000313" key="8">
    <source>
        <dbReference type="EMBL" id="SUZ78300.1"/>
    </source>
</evidence>